<protein>
    <recommendedName>
        <fullName evidence="3">Methyltransferase type 11</fullName>
    </recommendedName>
</protein>
<evidence type="ECO:0008006" key="3">
    <source>
        <dbReference type="Google" id="ProtNLM"/>
    </source>
</evidence>
<name>A0A1F7RQF9_9BACT</name>
<dbReference type="EMBL" id="MGDD01000264">
    <property type="protein sequence ID" value="OGL43570.1"/>
    <property type="molecule type" value="Genomic_DNA"/>
</dbReference>
<dbReference type="InterPro" id="IPR029063">
    <property type="entry name" value="SAM-dependent_MTases_sf"/>
</dbReference>
<dbReference type="PANTHER" id="PTHR43861:SF6">
    <property type="entry name" value="METHYLTRANSFERASE TYPE 11"/>
    <property type="match status" value="1"/>
</dbReference>
<dbReference type="CDD" id="cd02440">
    <property type="entry name" value="AdoMet_MTases"/>
    <property type="match status" value="1"/>
</dbReference>
<dbReference type="Gene3D" id="3.40.50.150">
    <property type="entry name" value="Vaccinia Virus protein VP39"/>
    <property type="match status" value="1"/>
</dbReference>
<reference evidence="1 2" key="1">
    <citation type="journal article" date="2016" name="Nat. Commun.">
        <title>Thousands of microbial genomes shed light on interconnected biogeochemical processes in an aquifer system.</title>
        <authorList>
            <person name="Anantharaman K."/>
            <person name="Brown C.T."/>
            <person name="Hug L.A."/>
            <person name="Sharon I."/>
            <person name="Castelle C.J."/>
            <person name="Probst A.J."/>
            <person name="Thomas B.C."/>
            <person name="Singh A."/>
            <person name="Wilkins M.J."/>
            <person name="Karaoz U."/>
            <person name="Brodie E.L."/>
            <person name="Williams K.H."/>
            <person name="Hubbard S.S."/>
            <person name="Banfield J.F."/>
        </authorList>
    </citation>
    <scope>NUCLEOTIDE SEQUENCE [LARGE SCALE GENOMIC DNA]</scope>
</reference>
<evidence type="ECO:0000313" key="1">
    <source>
        <dbReference type="EMBL" id="OGL43570.1"/>
    </source>
</evidence>
<gene>
    <name evidence="1" type="ORF">A2161_21475</name>
</gene>
<proteinExistence type="predicted"/>
<dbReference type="PANTHER" id="PTHR43861">
    <property type="entry name" value="TRANS-ACONITATE 2-METHYLTRANSFERASE-RELATED"/>
    <property type="match status" value="1"/>
</dbReference>
<dbReference type="AlphaFoldDB" id="A0A1F7RQF9"/>
<dbReference type="Proteomes" id="UP000179266">
    <property type="component" value="Unassembled WGS sequence"/>
</dbReference>
<comment type="caution">
    <text evidence="1">The sequence shown here is derived from an EMBL/GenBank/DDBJ whole genome shotgun (WGS) entry which is preliminary data.</text>
</comment>
<accession>A0A1F7RQF9</accession>
<sequence>MVEKHDNIPDLNSKCVICNRNANLRFYEKHDIFFVYECPLCSGQFVLPMKAADYDLLYKKKGADCLTYEKHTYFLPDKYLSIYKSLAYVKCVLGLIKKYQLKGKLLDIGCSQGAFSKLITELGFEVFAVDQSEEAIQYARKNYDIKNAFNCSFEEIPEDWGNFDVIVSMEVIEHLEDPRSLIKKSYDLLKPGGYFILTTPNNKSFDVRFNKRSPGDYPPHHLSRYCIETVHFLLDDRGFLNMEIFSNPVDRLVFGNVFFQDLMHQLSLDNKKGMPVCNFPHQKKRIRLSSYLVKHQLLLRIFQIAGDTVSFIIGIFYPNSGSNIIAIAQKPF</sequence>
<dbReference type="SUPFAM" id="SSF53335">
    <property type="entry name" value="S-adenosyl-L-methionine-dependent methyltransferases"/>
    <property type="match status" value="1"/>
</dbReference>
<organism evidence="1 2">
    <name type="scientific">Candidatus Schekmanbacteria bacterium RBG_13_48_7</name>
    <dbReference type="NCBI Taxonomy" id="1817878"/>
    <lineage>
        <taxon>Bacteria</taxon>
        <taxon>Candidatus Schekmaniibacteriota</taxon>
    </lineage>
</organism>
<evidence type="ECO:0000313" key="2">
    <source>
        <dbReference type="Proteomes" id="UP000179266"/>
    </source>
</evidence>
<dbReference type="Pfam" id="PF13489">
    <property type="entry name" value="Methyltransf_23"/>
    <property type="match status" value="1"/>
</dbReference>